<dbReference type="EMBL" id="JBEPSH010000010">
    <property type="protein sequence ID" value="MET4579501.1"/>
    <property type="molecule type" value="Genomic_DNA"/>
</dbReference>
<keyword evidence="2" id="KW-1185">Reference proteome</keyword>
<protein>
    <submittedName>
        <fullName evidence="1">General secretion pathway protein K</fullName>
    </submittedName>
</protein>
<name>A0ABV2QEN5_9BURK</name>
<organism evidence="1 2">
    <name type="scientific">Ottowia thiooxydans</name>
    <dbReference type="NCBI Taxonomy" id="219182"/>
    <lineage>
        <taxon>Bacteria</taxon>
        <taxon>Pseudomonadati</taxon>
        <taxon>Pseudomonadota</taxon>
        <taxon>Betaproteobacteria</taxon>
        <taxon>Burkholderiales</taxon>
        <taxon>Comamonadaceae</taxon>
        <taxon>Ottowia</taxon>
    </lineage>
</organism>
<dbReference type="RefSeq" id="WP_354447659.1">
    <property type="nucleotide sequence ID" value="NZ_JBEPSH010000010.1"/>
</dbReference>
<dbReference type="Proteomes" id="UP001549320">
    <property type="component" value="Unassembled WGS sequence"/>
</dbReference>
<evidence type="ECO:0000313" key="2">
    <source>
        <dbReference type="Proteomes" id="UP001549320"/>
    </source>
</evidence>
<accession>A0ABV2QEN5</accession>
<sequence length="279" mass="29875">MKRSRPHHTSGMALIAVLWIVAALSLLVTGMSQTVRQQILVAGTQRDEIVGQALGEAAVALTLQEIQISPQRPRGMVQGSQRFDGVDMQVEVMPLNGLVSLNGAGAPMLSNVLRVAGGLNLSAADAMANTVVQWRDERAEGSDKRWFESVEDLLLVPGFDYALYERVSSLFTAVTRTGGVDPLSAPPEVLAVLTDGNLAQAADIAGRRSTPGANVDTSLLNQGLVSRANSDEYRISVKVPLEEGKMLLLTRDIGLTFTPTGEPWRVFSASRRILSASSP</sequence>
<dbReference type="SUPFAM" id="SSF158544">
    <property type="entry name" value="GspK insert domain-like"/>
    <property type="match status" value="1"/>
</dbReference>
<proteinExistence type="predicted"/>
<dbReference type="InterPro" id="IPR038072">
    <property type="entry name" value="GspK_central_sf"/>
</dbReference>
<reference evidence="1 2" key="1">
    <citation type="submission" date="2024-06" db="EMBL/GenBank/DDBJ databases">
        <title>Sorghum-associated microbial communities from plants grown in Nebraska, USA.</title>
        <authorList>
            <person name="Schachtman D."/>
        </authorList>
    </citation>
    <scope>NUCLEOTIDE SEQUENCE [LARGE SCALE GENOMIC DNA]</scope>
    <source>
        <strain evidence="1 2">2709</strain>
    </source>
</reference>
<comment type="caution">
    <text evidence="1">The sequence shown here is derived from an EMBL/GenBank/DDBJ whole genome shotgun (WGS) entry which is preliminary data.</text>
</comment>
<evidence type="ECO:0000313" key="1">
    <source>
        <dbReference type="EMBL" id="MET4579501.1"/>
    </source>
</evidence>
<gene>
    <name evidence="1" type="ORF">ABIE13_004638</name>
</gene>